<dbReference type="SUPFAM" id="SSF47384">
    <property type="entry name" value="Homodimeric domain of signal transducing histidine kinase"/>
    <property type="match status" value="1"/>
</dbReference>
<dbReference type="CDD" id="cd00082">
    <property type="entry name" value="HisKA"/>
    <property type="match status" value="1"/>
</dbReference>
<evidence type="ECO:0000256" key="10">
    <source>
        <dbReference type="ARBA" id="ARBA00022989"/>
    </source>
</evidence>
<dbReference type="PANTHER" id="PTHR45436:SF14">
    <property type="entry name" value="SENSOR PROTEIN QSEC"/>
    <property type="match status" value="1"/>
</dbReference>
<accession>A0A7C9TK06</accession>
<dbReference type="SMART" id="SM00388">
    <property type="entry name" value="HisKA"/>
    <property type="match status" value="1"/>
</dbReference>
<dbReference type="InterPro" id="IPR003594">
    <property type="entry name" value="HATPase_dom"/>
</dbReference>
<dbReference type="EC" id="2.7.13.3" evidence="3"/>
<keyword evidence="5" id="KW-0808">Transferase</keyword>
<dbReference type="InterPro" id="IPR005467">
    <property type="entry name" value="His_kinase_dom"/>
</dbReference>
<keyword evidence="10 12" id="KW-1133">Transmembrane helix</keyword>
<organism evidence="14 15">
    <name type="scientific">Ideonella livida</name>
    <dbReference type="NCBI Taxonomy" id="2707176"/>
    <lineage>
        <taxon>Bacteria</taxon>
        <taxon>Pseudomonadati</taxon>
        <taxon>Pseudomonadota</taxon>
        <taxon>Betaproteobacteria</taxon>
        <taxon>Burkholderiales</taxon>
        <taxon>Sphaerotilaceae</taxon>
        <taxon>Ideonella</taxon>
    </lineage>
</organism>
<comment type="catalytic activity">
    <reaction evidence="1">
        <text>ATP + protein L-histidine = ADP + protein N-phospho-L-histidine.</text>
        <dbReference type="EC" id="2.7.13.3"/>
    </reaction>
</comment>
<dbReference type="AlphaFoldDB" id="A0A7C9TK06"/>
<dbReference type="GO" id="GO:0000155">
    <property type="term" value="F:phosphorelay sensor kinase activity"/>
    <property type="evidence" value="ECO:0007669"/>
    <property type="project" value="InterPro"/>
</dbReference>
<reference evidence="14 15" key="1">
    <citation type="submission" date="2020-02" db="EMBL/GenBank/DDBJ databases">
        <title>Ideonella bacterium strain TBM-1.</title>
        <authorList>
            <person name="Chen W.-M."/>
        </authorList>
    </citation>
    <scope>NUCLEOTIDE SEQUENCE [LARGE SCALE GENOMIC DNA]</scope>
    <source>
        <strain evidence="14 15">TBM-1</strain>
    </source>
</reference>
<keyword evidence="15" id="KW-1185">Reference proteome</keyword>
<evidence type="ECO:0000256" key="11">
    <source>
        <dbReference type="ARBA" id="ARBA00023012"/>
    </source>
</evidence>
<evidence type="ECO:0000313" key="14">
    <source>
        <dbReference type="EMBL" id="NDY90985.1"/>
    </source>
</evidence>
<dbReference type="SUPFAM" id="SSF55874">
    <property type="entry name" value="ATPase domain of HSP90 chaperone/DNA topoisomerase II/histidine kinase"/>
    <property type="match status" value="1"/>
</dbReference>
<sequence>MSGNAPTSLHRRLLRPLVLVLGGLWLGSGLLLAVDTSHELDELLDAHLAQSASLLVASQLPGHHDDDGLLDTPQLHRYAPRVAYQVWHEGRLLRRSRNAPATPLGTVAQGFETREVSGQRWRLFAAQGGEADVQVYVAEQVGARREILGGVLRGLLLPLLLVLPAVALLSAWILRRGLAPLHALGRTLAQRPPDADGPLAPAAQPEPAELQPLRQALDSLFARIGQLLAAERRFTADAAHELRTPIAAIRMQAQVAQGAQDEPSRQHALQATLQGCDRATRLVQQLLTLSRLEAAGPAALAPTDLAAVARQVAADLAPGALDRAQTLALEGAELPVPVAGDPTLLGVLLRNLLDNALRYSPDGAQVLLRLHPADGPQGPALVVEDGGPGLGPDDRARLGERFFRVLRPGAAAGSGLGWSIVRRIAAAHGAQVEAGESALLGGLSVRVQWGPTAAHGHAPAG</sequence>
<dbReference type="Pfam" id="PF00512">
    <property type="entry name" value="HisKA"/>
    <property type="match status" value="1"/>
</dbReference>
<evidence type="ECO:0000256" key="2">
    <source>
        <dbReference type="ARBA" id="ARBA00004141"/>
    </source>
</evidence>
<dbReference type="PROSITE" id="PS50109">
    <property type="entry name" value="HIS_KIN"/>
    <property type="match status" value="1"/>
</dbReference>
<dbReference type="EMBL" id="JAAGOH010000006">
    <property type="protein sequence ID" value="NDY90985.1"/>
    <property type="molecule type" value="Genomic_DNA"/>
</dbReference>
<feature type="domain" description="Histidine kinase" evidence="13">
    <location>
        <begin position="237"/>
        <end position="453"/>
    </location>
</feature>
<feature type="transmembrane region" description="Helical" evidence="12">
    <location>
        <begin position="155"/>
        <end position="174"/>
    </location>
</feature>
<evidence type="ECO:0000313" key="15">
    <source>
        <dbReference type="Proteomes" id="UP000484255"/>
    </source>
</evidence>
<evidence type="ECO:0000256" key="4">
    <source>
        <dbReference type="ARBA" id="ARBA00022553"/>
    </source>
</evidence>
<evidence type="ECO:0000256" key="9">
    <source>
        <dbReference type="ARBA" id="ARBA00022840"/>
    </source>
</evidence>
<dbReference type="FunFam" id="1.10.287.130:FF:000001">
    <property type="entry name" value="Two-component sensor histidine kinase"/>
    <property type="match status" value="1"/>
</dbReference>
<evidence type="ECO:0000256" key="1">
    <source>
        <dbReference type="ARBA" id="ARBA00000085"/>
    </source>
</evidence>
<protein>
    <recommendedName>
        <fullName evidence="3">histidine kinase</fullName>
        <ecNumber evidence="3">2.7.13.3</ecNumber>
    </recommendedName>
</protein>
<evidence type="ECO:0000256" key="7">
    <source>
        <dbReference type="ARBA" id="ARBA00022741"/>
    </source>
</evidence>
<dbReference type="CDD" id="cd00075">
    <property type="entry name" value="HATPase"/>
    <property type="match status" value="1"/>
</dbReference>
<dbReference type="InterPro" id="IPR036890">
    <property type="entry name" value="HATPase_C_sf"/>
</dbReference>
<keyword evidence="9" id="KW-0067">ATP-binding</keyword>
<dbReference type="Gene3D" id="3.30.565.10">
    <property type="entry name" value="Histidine kinase-like ATPase, C-terminal domain"/>
    <property type="match status" value="1"/>
</dbReference>
<keyword evidence="7" id="KW-0547">Nucleotide-binding</keyword>
<evidence type="ECO:0000256" key="5">
    <source>
        <dbReference type="ARBA" id="ARBA00022679"/>
    </source>
</evidence>
<evidence type="ECO:0000256" key="8">
    <source>
        <dbReference type="ARBA" id="ARBA00022777"/>
    </source>
</evidence>
<gene>
    <name evidence="14" type="ORF">G3A44_07225</name>
</gene>
<keyword evidence="4" id="KW-0597">Phosphoprotein</keyword>
<dbReference type="Pfam" id="PF08521">
    <property type="entry name" value="2CSK_N"/>
    <property type="match status" value="1"/>
</dbReference>
<evidence type="ECO:0000259" key="13">
    <source>
        <dbReference type="PROSITE" id="PS50109"/>
    </source>
</evidence>
<dbReference type="InterPro" id="IPR013727">
    <property type="entry name" value="2CSK_N"/>
</dbReference>
<keyword evidence="6 12" id="KW-0812">Transmembrane</keyword>
<keyword evidence="12" id="KW-0472">Membrane</keyword>
<dbReference type="InterPro" id="IPR003661">
    <property type="entry name" value="HisK_dim/P_dom"/>
</dbReference>
<dbReference type="PANTHER" id="PTHR45436">
    <property type="entry name" value="SENSOR HISTIDINE KINASE YKOH"/>
    <property type="match status" value="1"/>
</dbReference>
<feature type="transmembrane region" description="Helical" evidence="12">
    <location>
        <begin position="12"/>
        <end position="34"/>
    </location>
</feature>
<evidence type="ECO:0000256" key="6">
    <source>
        <dbReference type="ARBA" id="ARBA00022692"/>
    </source>
</evidence>
<dbReference type="Gene3D" id="1.10.287.130">
    <property type="match status" value="1"/>
</dbReference>
<evidence type="ECO:0000256" key="3">
    <source>
        <dbReference type="ARBA" id="ARBA00012438"/>
    </source>
</evidence>
<evidence type="ECO:0000256" key="12">
    <source>
        <dbReference type="SAM" id="Phobius"/>
    </source>
</evidence>
<dbReference type="SMART" id="SM00387">
    <property type="entry name" value="HATPase_c"/>
    <property type="match status" value="1"/>
</dbReference>
<dbReference type="InterPro" id="IPR050428">
    <property type="entry name" value="TCS_sensor_his_kinase"/>
</dbReference>
<dbReference type="GO" id="GO:0005886">
    <property type="term" value="C:plasma membrane"/>
    <property type="evidence" value="ECO:0007669"/>
    <property type="project" value="TreeGrafter"/>
</dbReference>
<keyword evidence="8 14" id="KW-0418">Kinase</keyword>
<dbReference type="Proteomes" id="UP000484255">
    <property type="component" value="Unassembled WGS sequence"/>
</dbReference>
<proteinExistence type="predicted"/>
<dbReference type="GO" id="GO:0005524">
    <property type="term" value="F:ATP binding"/>
    <property type="evidence" value="ECO:0007669"/>
    <property type="project" value="UniProtKB-KW"/>
</dbReference>
<name>A0A7C9TK06_9BURK</name>
<comment type="caution">
    <text evidence="14">The sequence shown here is derived from an EMBL/GenBank/DDBJ whole genome shotgun (WGS) entry which is preliminary data.</text>
</comment>
<dbReference type="Pfam" id="PF02518">
    <property type="entry name" value="HATPase_c"/>
    <property type="match status" value="1"/>
</dbReference>
<dbReference type="InterPro" id="IPR036097">
    <property type="entry name" value="HisK_dim/P_sf"/>
</dbReference>
<comment type="subcellular location">
    <subcellularLocation>
        <location evidence="2">Membrane</location>
        <topology evidence="2">Multi-pass membrane protein</topology>
    </subcellularLocation>
</comment>
<keyword evidence="11" id="KW-0902">Two-component regulatory system</keyword>
<dbReference type="RefSeq" id="WP_163456839.1">
    <property type="nucleotide sequence ID" value="NZ_JAAGOH010000006.1"/>
</dbReference>